<keyword evidence="4" id="KW-1185">Reference proteome</keyword>
<dbReference type="InterPro" id="IPR012337">
    <property type="entry name" value="RNaseH-like_sf"/>
</dbReference>
<dbReference type="Gramene" id="ONK62203">
    <property type="protein sequence ID" value="ONK62203"/>
    <property type="gene ID" value="A4U43_C07F1440"/>
</dbReference>
<dbReference type="GO" id="GO:0003676">
    <property type="term" value="F:nucleic acid binding"/>
    <property type="evidence" value="ECO:0007669"/>
    <property type="project" value="InterPro"/>
</dbReference>
<evidence type="ECO:0000256" key="2">
    <source>
        <dbReference type="ARBA" id="ARBA00022801"/>
    </source>
</evidence>
<sequence>MGGLWEEFLKIVYKETILVGHSLENDLLALKISHGLVIDTAILYQHPRGLNYKSALRVLSRRFLSRLIQVSGSGHDSVEDARAAMELALLKIKNGPDFGSPSFTRSKLVSILREKGKTCSLVDDIHIVKRYSDGSCNSVPVFSDEEALSRTIKEAKNENTNFIWTRFSALSAYYNTQAQDEEKLRCHLSQIISLLTCNGRSTNQDEKLGVTSPELKDILKCIDGRIKKLCKALPVNALLIVSTGHGDTAIVQRVRKMLNENKTTISRENTVKALEELQAKAEVGLCFAGVKH</sequence>
<organism evidence="3 4">
    <name type="scientific">Asparagus officinalis</name>
    <name type="common">Garden asparagus</name>
    <dbReference type="NCBI Taxonomy" id="4686"/>
    <lineage>
        <taxon>Eukaryota</taxon>
        <taxon>Viridiplantae</taxon>
        <taxon>Streptophyta</taxon>
        <taxon>Embryophyta</taxon>
        <taxon>Tracheophyta</taxon>
        <taxon>Spermatophyta</taxon>
        <taxon>Magnoliopsida</taxon>
        <taxon>Liliopsida</taxon>
        <taxon>Asparagales</taxon>
        <taxon>Asparagaceae</taxon>
        <taxon>Asparagoideae</taxon>
        <taxon>Asparagus</taxon>
    </lineage>
</organism>
<dbReference type="OMA" id="CEKKSAH"/>
<evidence type="ECO:0000313" key="3">
    <source>
        <dbReference type="EMBL" id="ONK62203.1"/>
    </source>
</evidence>
<dbReference type="GO" id="GO:0004527">
    <property type="term" value="F:exonuclease activity"/>
    <property type="evidence" value="ECO:0007669"/>
    <property type="project" value="InterPro"/>
</dbReference>
<reference evidence="4" key="1">
    <citation type="journal article" date="2017" name="Nat. Commun.">
        <title>The asparagus genome sheds light on the origin and evolution of a young Y chromosome.</title>
        <authorList>
            <person name="Harkess A."/>
            <person name="Zhou J."/>
            <person name="Xu C."/>
            <person name="Bowers J.E."/>
            <person name="Van der Hulst R."/>
            <person name="Ayyampalayam S."/>
            <person name="Mercati F."/>
            <person name="Riccardi P."/>
            <person name="McKain M.R."/>
            <person name="Kakrana A."/>
            <person name="Tang H."/>
            <person name="Ray J."/>
            <person name="Groenendijk J."/>
            <person name="Arikit S."/>
            <person name="Mathioni S.M."/>
            <person name="Nakano M."/>
            <person name="Shan H."/>
            <person name="Telgmann-Rauber A."/>
            <person name="Kanno A."/>
            <person name="Yue Z."/>
            <person name="Chen H."/>
            <person name="Li W."/>
            <person name="Chen Y."/>
            <person name="Xu X."/>
            <person name="Zhang Y."/>
            <person name="Luo S."/>
            <person name="Chen H."/>
            <person name="Gao J."/>
            <person name="Mao Z."/>
            <person name="Pires J.C."/>
            <person name="Luo M."/>
            <person name="Kudrna D."/>
            <person name="Wing R.A."/>
            <person name="Meyers B.C."/>
            <person name="Yi K."/>
            <person name="Kong H."/>
            <person name="Lavrijsen P."/>
            <person name="Sunseri F."/>
            <person name="Falavigna A."/>
            <person name="Ye Y."/>
            <person name="Leebens-Mack J.H."/>
            <person name="Chen G."/>
        </authorList>
    </citation>
    <scope>NUCLEOTIDE SEQUENCE [LARGE SCALE GENOMIC DNA]</scope>
    <source>
        <strain evidence="4">cv. DH0086</strain>
    </source>
</reference>
<dbReference type="InterPro" id="IPR036397">
    <property type="entry name" value="RNaseH_sf"/>
</dbReference>
<keyword evidence="1" id="KW-0540">Nuclease</keyword>
<gene>
    <name evidence="3" type="ORF">A4U43_C07F1440</name>
</gene>
<dbReference type="AlphaFoldDB" id="A0A5P1E8Y9"/>
<dbReference type="GO" id="GO:0005634">
    <property type="term" value="C:nucleus"/>
    <property type="evidence" value="ECO:0007669"/>
    <property type="project" value="TreeGrafter"/>
</dbReference>
<evidence type="ECO:0000313" key="4">
    <source>
        <dbReference type="Proteomes" id="UP000243459"/>
    </source>
</evidence>
<dbReference type="EMBL" id="CM007387">
    <property type="protein sequence ID" value="ONK62203.1"/>
    <property type="molecule type" value="Genomic_DNA"/>
</dbReference>
<evidence type="ECO:0008006" key="5">
    <source>
        <dbReference type="Google" id="ProtNLM"/>
    </source>
</evidence>
<dbReference type="Proteomes" id="UP000243459">
    <property type="component" value="Chromosome 7"/>
</dbReference>
<name>A0A5P1E8Y9_ASPOF</name>
<accession>A0A5P1E8Y9</accession>
<keyword evidence="2" id="KW-0378">Hydrolase</keyword>
<evidence type="ECO:0000256" key="1">
    <source>
        <dbReference type="ARBA" id="ARBA00022722"/>
    </source>
</evidence>
<dbReference type="Gene3D" id="3.30.420.10">
    <property type="entry name" value="Ribonuclease H-like superfamily/Ribonuclease H"/>
    <property type="match status" value="1"/>
</dbReference>
<protein>
    <recommendedName>
        <fullName evidence="5">Exonuclease domain-containing protein</fullName>
    </recommendedName>
</protein>
<dbReference type="SUPFAM" id="SSF53098">
    <property type="entry name" value="Ribonuclease H-like"/>
    <property type="match status" value="1"/>
</dbReference>
<dbReference type="InterPro" id="IPR047021">
    <property type="entry name" value="REXO1/3/4-like"/>
</dbReference>
<proteinExistence type="predicted"/>
<dbReference type="PANTHER" id="PTHR12801:SF157">
    <property type="entry name" value="SMALL RNA DEGRADING NUCLEASE 5"/>
    <property type="match status" value="1"/>
</dbReference>
<dbReference type="PANTHER" id="PTHR12801">
    <property type="entry name" value="RNA EXONUCLEASE REXO1 / RECO3 FAMILY MEMBER-RELATED"/>
    <property type="match status" value="1"/>
</dbReference>